<keyword evidence="1" id="KW-0732">Signal</keyword>
<accession>A0A151CDA0</accession>
<gene>
    <name evidence="2" type="ORF">AS592_04100</name>
</gene>
<protein>
    <submittedName>
        <fullName evidence="2">Uncharacterized protein</fullName>
    </submittedName>
</protein>
<feature type="chain" id="PRO_5007578374" evidence="1">
    <location>
        <begin position="19"/>
        <end position="156"/>
    </location>
</feature>
<dbReference type="Gene3D" id="3.40.1260.10">
    <property type="entry name" value="DsrEFH-like"/>
    <property type="match status" value="1"/>
</dbReference>
<dbReference type="OrthoDB" id="13229at2"/>
<dbReference type="Pfam" id="PF02635">
    <property type="entry name" value="DsrE"/>
    <property type="match status" value="1"/>
</dbReference>
<evidence type="ECO:0000313" key="2">
    <source>
        <dbReference type="EMBL" id="KYJ85502.1"/>
    </source>
</evidence>
<dbReference type="AlphaFoldDB" id="A0A151CDA0"/>
<proteinExistence type="predicted"/>
<sequence>MRKVLLILLLAGMNLLLAEEHAAKVVYDLTTKDLEKFERNILKGIVVNKAHYESTLKEFDVTVVIHGGAYRFFTKDPENSIFKDDTALIKTYKDLAKRIASMAKNYDVEFLMCGAAMPRNKLEAKDVYNFVKIIPNSTIGLIDRQNDGYAYIPVGN</sequence>
<keyword evidence="3" id="KW-1185">Reference proteome</keyword>
<reference evidence="2 3" key="1">
    <citation type="submission" date="2015-11" db="EMBL/GenBank/DDBJ databases">
        <title>Draft genome of Sulfurovum riftiae 1812E, a member of the Epsilonproteobacteria isolated from the tube of the deep-sea hydrothermal vent tubewom Riftia pachyptila.</title>
        <authorList>
            <person name="Vetriani C."/>
            <person name="Giovannelli D."/>
        </authorList>
    </citation>
    <scope>NUCLEOTIDE SEQUENCE [LARGE SCALE GENOMIC DNA]</scope>
    <source>
        <strain evidence="2 3">1812E</strain>
    </source>
</reference>
<dbReference type="InterPro" id="IPR027396">
    <property type="entry name" value="DsrEFH-like"/>
</dbReference>
<dbReference type="SUPFAM" id="SSF75169">
    <property type="entry name" value="DsrEFH-like"/>
    <property type="match status" value="1"/>
</dbReference>
<dbReference type="PANTHER" id="PTHR37691">
    <property type="entry name" value="BLR3518 PROTEIN"/>
    <property type="match status" value="1"/>
</dbReference>
<dbReference type="PANTHER" id="PTHR37691:SF1">
    <property type="entry name" value="BLR3518 PROTEIN"/>
    <property type="match status" value="1"/>
</dbReference>
<feature type="signal peptide" evidence="1">
    <location>
        <begin position="1"/>
        <end position="18"/>
    </location>
</feature>
<evidence type="ECO:0000313" key="3">
    <source>
        <dbReference type="Proteomes" id="UP000075359"/>
    </source>
</evidence>
<dbReference type="InterPro" id="IPR003787">
    <property type="entry name" value="Sulphur_relay_DsrE/F-like"/>
</dbReference>
<dbReference type="STRING" id="1630136.AS592_04100"/>
<organism evidence="2 3">
    <name type="scientific">Sulfurovum riftiae</name>
    <dbReference type="NCBI Taxonomy" id="1630136"/>
    <lineage>
        <taxon>Bacteria</taxon>
        <taxon>Pseudomonadati</taxon>
        <taxon>Campylobacterota</taxon>
        <taxon>Epsilonproteobacteria</taxon>
        <taxon>Campylobacterales</taxon>
        <taxon>Sulfurovaceae</taxon>
        <taxon>Sulfurovum</taxon>
    </lineage>
</organism>
<evidence type="ECO:0000256" key="1">
    <source>
        <dbReference type="SAM" id="SignalP"/>
    </source>
</evidence>
<dbReference type="RefSeq" id="WP_067332639.1">
    <property type="nucleotide sequence ID" value="NZ_LNKT01000072.1"/>
</dbReference>
<dbReference type="EMBL" id="LNKT01000072">
    <property type="protein sequence ID" value="KYJ85502.1"/>
    <property type="molecule type" value="Genomic_DNA"/>
</dbReference>
<name>A0A151CDA0_9BACT</name>
<dbReference type="Proteomes" id="UP000075359">
    <property type="component" value="Unassembled WGS sequence"/>
</dbReference>
<comment type="caution">
    <text evidence="2">The sequence shown here is derived from an EMBL/GenBank/DDBJ whole genome shotgun (WGS) entry which is preliminary data.</text>
</comment>